<feature type="domain" description="Aminoacyl-tRNA synthetase class I anticodon-binding" evidence="12">
    <location>
        <begin position="338"/>
        <end position="464"/>
    </location>
</feature>
<evidence type="ECO:0000256" key="3">
    <source>
        <dbReference type="ARBA" id="ARBA00011245"/>
    </source>
</evidence>
<feature type="short sequence motif" description="'KMSKS' region" evidence="10">
    <location>
        <begin position="244"/>
        <end position="248"/>
    </location>
</feature>
<organism evidence="13 14">
    <name type="scientific">Candidatus Berkelbacteria bacterium CG10_big_fil_rev_8_21_14_0_10_41_12</name>
    <dbReference type="NCBI Taxonomy" id="1974513"/>
    <lineage>
        <taxon>Bacteria</taxon>
        <taxon>Candidatus Berkelbacteria</taxon>
    </lineage>
</organism>
<name>A0A2M6WWI6_9BACT</name>
<dbReference type="InterPro" id="IPR033910">
    <property type="entry name" value="GluRS_core"/>
</dbReference>
<dbReference type="InterPro" id="IPR004527">
    <property type="entry name" value="Glu-tRNA-ligase_bac/mito"/>
</dbReference>
<dbReference type="GO" id="GO:0008270">
    <property type="term" value="F:zinc ion binding"/>
    <property type="evidence" value="ECO:0007669"/>
    <property type="project" value="UniProtKB-UniRule"/>
</dbReference>
<feature type="binding site" evidence="10">
    <location>
        <position position="134"/>
    </location>
    <ligand>
        <name>Zn(2+)</name>
        <dbReference type="ChEBI" id="CHEBI:29105"/>
    </ligand>
</feature>
<evidence type="ECO:0000256" key="5">
    <source>
        <dbReference type="ARBA" id="ARBA00022598"/>
    </source>
</evidence>
<dbReference type="InterPro" id="IPR045462">
    <property type="entry name" value="aa-tRNA-synth_I_cd-bd"/>
</dbReference>
<comment type="cofactor">
    <cofactor evidence="10">
        <name>Zn(2+)</name>
        <dbReference type="ChEBI" id="CHEBI:29105"/>
    </cofactor>
    <text evidence="10">Binds 1 zinc ion per subunit.</text>
</comment>
<feature type="binding site" evidence="10">
    <location>
        <position position="108"/>
    </location>
    <ligand>
        <name>Zn(2+)</name>
        <dbReference type="ChEBI" id="CHEBI:29105"/>
    </ligand>
</feature>
<feature type="binding site" evidence="10">
    <location>
        <position position="135"/>
    </location>
    <ligand>
        <name>Zn(2+)</name>
        <dbReference type="ChEBI" id="CHEBI:29105"/>
    </ligand>
</feature>
<evidence type="ECO:0000259" key="11">
    <source>
        <dbReference type="Pfam" id="PF00749"/>
    </source>
</evidence>
<dbReference type="NCBIfam" id="TIGR00464">
    <property type="entry name" value="gltX_bact"/>
    <property type="match status" value="1"/>
</dbReference>
<comment type="caution">
    <text evidence="13">The sequence shown here is derived from an EMBL/GenBank/DDBJ whole genome shotgun (WGS) entry which is preliminary data.</text>
</comment>
<dbReference type="Pfam" id="PF00749">
    <property type="entry name" value="tRNA-synt_1c"/>
    <property type="match status" value="1"/>
</dbReference>
<dbReference type="PANTHER" id="PTHR43311">
    <property type="entry name" value="GLUTAMATE--TRNA LIGASE"/>
    <property type="match status" value="1"/>
</dbReference>
<dbReference type="Proteomes" id="UP000228596">
    <property type="component" value="Unassembled WGS sequence"/>
</dbReference>
<dbReference type="SUPFAM" id="SSF52374">
    <property type="entry name" value="Nucleotidylyl transferase"/>
    <property type="match status" value="1"/>
</dbReference>
<evidence type="ECO:0000313" key="13">
    <source>
        <dbReference type="EMBL" id="PIT97165.1"/>
    </source>
</evidence>
<evidence type="ECO:0000256" key="8">
    <source>
        <dbReference type="ARBA" id="ARBA00022917"/>
    </source>
</evidence>
<comment type="function">
    <text evidence="10">Catalyzes the attachment of glutamate to tRNA(Glu) in a two-step reaction: glutamate is first activated by ATP to form Glu-AMP and then transferred to the acceptor end of tRNA(Glu).</text>
</comment>
<dbReference type="Gene3D" id="3.40.50.620">
    <property type="entry name" value="HUPs"/>
    <property type="match status" value="1"/>
</dbReference>
<dbReference type="GO" id="GO:0004818">
    <property type="term" value="F:glutamate-tRNA ligase activity"/>
    <property type="evidence" value="ECO:0007669"/>
    <property type="project" value="UniProtKB-UniRule"/>
</dbReference>
<dbReference type="InterPro" id="IPR014729">
    <property type="entry name" value="Rossmann-like_a/b/a_fold"/>
</dbReference>
<keyword evidence="6 10" id="KW-0547">Nucleotide-binding</keyword>
<evidence type="ECO:0000256" key="6">
    <source>
        <dbReference type="ARBA" id="ARBA00022741"/>
    </source>
</evidence>
<comment type="subunit">
    <text evidence="3 10">Monomer.</text>
</comment>
<evidence type="ECO:0000256" key="9">
    <source>
        <dbReference type="ARBA" id="ARBA00023146"/>
    </source>
</evidence>
<dbReference type="InterPro" id="IPR049940">
    <property type="entry name" value="GluQ/Sye"/>
</dbReference>
<dbReference type="AlphaFoldDB" id="A0A2M6WWI6"/>
<dbReference type="PANTHER" id="PTHR43311:SF2">
    <property type="entry name" value="GLUTAMATE--TRNA LIGASE, MITOCHONDRIAL-RELATED"/>
    <property type="match status" value="1"/>
</dbReference>
<comment type="similarity">
    <text evidence="2 10">Belongs to the class-I aminoacyl-tRNA synthetase family. Glutamate--tRNA ligase type 1 subfamily.</text>
</comment>
<dbReference type="InterPro" id="IPR020058">
    <property type="entry name" value="Glu/Gln-tRNA-synth_Ib_cat-dom"/>
</dbReference>
<evidence type="ECO:0000256" key="1">
    <source>
        <dbReference type="ARBA" id="ARBA00004496"/>
    </source>
</evidence>
<dbReference type="GO" id="GO:0000049">
    <property type="term" value="F:tRNA binding"/>
    <property type="evidence" value="ECO:0007669"/>
    <property type="project" value="InterPro"/>
</dbReference>
<accession>A0A2M6WWI6</accession>
<keyword evidence="10" id="KW-0479">Metal-binding</keyword>
<keyword evidence="4 10" id="KW-0963">Cytoplasm</keyword>
<evidence type="ECO:0000256" key="7">
    <source>
        <dbReference type="ARBA" id="ARBA00022840"/>
    </source>
</evidence>
<dbReference type="EC" id="6.1.1.17" evidence="10"/>
<dbReference type="GO" id="GO:0006424">
    <property type="term" value="P:glutamyl-tRNA aminoacylation"/>
    <property type="evidence" value="ECO:0007669"/>
    <property type="project" value="UniProtKB-UniRule"/>
</dbReference>
<keyword evidence="10" id="KW-0862">Zinc</keyword>
<dbReference type="PRINTS" id="PR00987">
    <property type="entry name" value="TRNASYNTHGLU"/>
</dbReference>
<dbReference type="InterPro" id="IPR020751">
    <property type="entry name" value="aa-tRNA-synth_I_codon-bd_sub2"/>
</dbReference>
<dbReference type="GO" id="GO:0005524">
    <property type="term" value="F:ATP binding"/>
    <property type="evidence" value="ECO:0007669"/>
    <property type="project" value="UniProtKB-UniRule"/>
</dbReference>
<keyword evidence="5 10" id="KW-0436">Ligase</keyword>
<comment type="subcellular location">
    <subcellularLocation>
        <location evidence="1 10">Cytoplasm</location>
    </subcellularLocation>
</comment>
<feature type="short sequence motif" description="'HIGH' region" evidence="10">
    <location>
        <begin position="11"/>
        <end position="21"/>
    </location>
</feature>
<dbReference type="Gene3D" id="1.10.10.350">
    <property type="match status" value="1"/>
</dbReference>
<feature type="binding site" evidence="10">
    <location>
        <position position="106"/>
    </location>
    <ligand>
        <name>Zn(2+)</name>
        <dbReference type="ChEBI" id="CHEBI:29105"/>
    </ligand>
</feature>
<dbReference type="EMBL" id="PEZV01000030">
    <property type="protein sequence ID" value="PIT97165.1"/>
    <property type="molecule type" value="Genomic_DNA"/>
</dbReference>
<dbReference type="Pfam" id="PF19269">
    <property type="entry name" value="Anticodon_2"/>
    <property type="match status" value="1"/>
</dbReference>
<gene>
    <name evidence="10" type="primary">gltX</name>
    <name evidence="13" type="ORF">COT77_02755</name>
</gene>
<protein>
    <recommendedName>
        <fullName evidence="10">Glutamate--tRNA ligase</fullName>
        <ecNumber evidence="10">6.1.1.17</ecNumber>
    </recommendedName>
    <alternativeName>
        <fullName evidence="10">Glutamyl-tRNA synthetase</fullName>
        <shortName evidence="10">GluRS</shortName>
    </alternativeName>
</protein>
<dbReference type="InterPro" id="IPR008925">
    <property type="entry name" value="aa_tRNA-synth_I_cd-bd_sf"/>
</dbReference>
<dbReference type="PROSITE" id="PS00178">
    <property type="entry name" value="AA_TRNA_LIGASE_I"/>
    <property type="match status" value="1"/>
</dbReference>
<feature type="binding site" evidence="10">
    <location>
        <position position="247"/>
    </location>
    <ligand>
        <name>ATP</name>
        <dbReference type="ChEBI" id="CHEBI:30616"/>
    </ligand>
</feature>
<dbReference type="GO" id="GO:0005737">
    <property type="term" value="C:cytoplasm"/>
    <property type="evidence" value="ECO:0007669"/>
    <property type="project" value="UniProtKB-SubCell"/>
</dbReference>
<evidence type="ECO:0000313" key="14">
    <source>
        <dbReference type="Proteomes" id="UP000228596"/>
    </source>
</evidence>
<dbReference type="CDD" id="cd00808">
    <property type="entry name" value="GluRS_core"/>
    <property type="match status" value="1"/>
</dbReference>
<comment type="catalytic activity">
    <reaction evidence="10">
        <text>tRNA(Glu) + L-glutamate + ATP = L-glutamyl-tRNA(Glu) + AMP + diphosphate</text>
        <dbReference type="Rhea" id="RHEA:23540"/>
        <dbReference type="Rhea" id="RHEA-COMP:9663"/>
        <dbReference type="Rhea" id="RHEA-COMP:9680"/>
        <dbReference type="ChEBI" id="CHEBI:29985"/>
        <dbReference type="ChEBI" id="CHEBI:30616"/>
        <dbReference type="ChEBI" id="CHEBI:33019"/>
        <dbReference type="ChEBI" id="CHEBI:78442"/>
        <dbReference type="ChEBI" id="CHEBI:78520"/>
        <dbReference type="ChEBI" id="CHEBI:456215"/>
        <dbReference type="EC" id="6.1.1.17"/>
    </reaction>
</comment>
<dbReference type="FunFam" id="3.40.50.620:FF:000007">
    <property type="entry name" value="Glutamate--tRNA ligase"/>
    <property type="match status" value="1"/>
</dbReference>
<feature type="domain" description="Glutamyl/glutaminyl-tRNA synthetase class Ib catalytic" evidence="11">
    <location>
        <begin position="7"/>
        <end position="312"/>
    </location>
</feature>
<dbReference type="HAMAP" id="MF_00022">
    <property type="entry name" value="Glu_tRNA_synth_type1"/>
    <property type="match status" value="1"/>
</dbReference>
<keyword evidence="8 10" id="KW-0648">Protein biosynthesis</keyword>
<evidence type="ECO:0000256" key="2">
    <source>
        <dbReference type="ARBA" id="ARBA00007894"/>
    </source>
</evidence>
<dbReference type="InterPro" id="IPR001412">
    <property type="entry name" value="aa-tRNA-synth_I_CS"/>
</dbReference>
<reference evidence="14" key="1">
    <citation type="submission" date="2017-09" db="EMBL/GenBank/DDBJ databases">
        <title>Depth-based differentiation of microbial function through sediment-hosted aquifers and enrichment of novel symbionts in the deep terrestrial subsurface.</title>
        <authorList>
            <person name="Probst A.J."/>
            <person name="Ladd B."/>
            <person name="Jarett J.K."/>
            <person name="Geller-Mcgrath D.E."/>
            <person name="Sieber C.M.K."/>
            <person name="Emerson J.B."/>
            <person name="Anantharaman K."/>
            <person name="Thomas B.C."/>
            <person name="Malmstrom R."/>
            <person name="Stieglmeier M."/>
            <person name="Klingl A."/>
            <person name="Woyke T."/>
            <person name="Ryan C.M."/>
            <person name="Banfield J.F."/>
        </authorList>
    </citation>
    <scope>NUCLEOTIDE SEQUENCE [LARGE SCALE GENOMIC DNA]</scope>
</reference>
<dbReference type="SUPFAM" id="SSF48163">
    <property type="entry name" value="An anticodon-binding domain of class I aminoacyl-tRNA synthetases"/>
    <property type="match status" value="1"/>
</dbReference>
<dbReference type="InterPro" id="IPR000924">
    <property type="entry name" value="Glu/Gln-tRNA-synth"/>
</dbReference>
<keyword evidence="7 10" id="KW-0067">ATP-binding</keyword>
<sequence length="469" mass="53933">MDKNTITRFAPSPTGPMHIGNARTALFSYLYARKMEGKFYFRIEDTDRERYDAKSEGQILDNLDWLGIKFDKFGEDTRGYLIQSERLDKYRQIANELVEKGIAYKCYCTKQRLEELRKKQSAEGKPTIYDRRCCDATNPNDSSEFVVRLKIPQDEIIEFNDLVRGKISFAGKDLDDSVLLKSDGFPTYHLAAAVDDHEMGVTHVLRAEEWLSSTPKHIVIYKAMDWNTPEFGHFSLILGADKTKLSKRHGATSVRELRDQGYLPEALVNFMALLGWNPKSEEELFTLSELEDRFDLEGINRAPAVFDIEKLNYFNRLYIAKSENKKLIDLLRINTEKTSLETAEKIVELVKQRMDKLSDFNKLSHYFFTPPKIITEDLVFIKSTKSSAKKGLEIAAKELEKAKKIDKLELKSAFESAVLRNKISNGDLFWSLRFTLTGEKKSPPPEEIIPIIGRQEALERINSAVELLK</sequence>
<keyword evidence="9 10" id="KW-0030">Aminoacyl-tRNA synthetase</keyword>
<proteinExistence type="inferred from homology"/>
<evidence type="ECO:0000259" key="12">
    <source>
        <dbReference type="Pfam" id="PF19269"/>
    </source>
</evidence>
<evidence type="ECO:0000256" key="4">
    <source>
        <dbReference type="ARBA" id="ARBA00022490"/>
    </source>
</evidence>
<evidence type="ECO:0000256" key="10">
    <source>
        <dbReference type="HAMAP-Rule" id="MF_00022"/>
    </source>
</evidence>